<evidence type="ECO:0000256" key="3">
    <source>
        <dbReference type="ARBA" id="ARBA00022833"/>
    </source>
</evidence>
<dbReference type="RefSeq" id="XP_014168505.1">
    <property type="nucleotide sequence ID" value="XM_014313030.1"/>
</dbReference>
<feature type="domain" description="GRF-type" evidence="6">
    <location>
        <begin position="361"/>
        <end position="406"/>
    </location>
</feature>
<dbReference type="Pfam" id="PF06839">
    <property type="entry name" value="Zn_ribbon_GRF"/>
    <property type="match status" value="1"/>
</dbReference>
<dbReference type="InterPro" id="IPR005123">
    <property type="entry name" value="Oxoglu/Fe-dep_dioxygenase_dom"/>
</dbReference>
<evidence type="ECO:0000313" key="8">
    <source>
        <dbReference type="Proteomes" id="UP000007796"/>
    </source>
</evidence>
<dbReference type="InParanoid" id="F0XUU3"/>
<keyword evidence="2 4" id="KW-0863">Zinc-finger</keyword>
<evidence type="ECO:0000259" key="6">
    <source>
        <dbReference type="PROSITE" id="PS51999"/>
    </source>
</evidence>
<evidence type="ECO:0000256" key="1">
    <source>
        <dbReference type="ARBA" id="ARBA00022723"/>
    </source>
</evidence>
<dbReference type="GO" id="GO:0006307">
    <property type="term" value="P:DNA alkylation repair"/>
    <property type="evidence" value="ECO:0007669"/>
    <property type="project" value="InterPro"/>
</dbReference>
<dbReference type="InterPro" id="IPR010666">
    <property type="entry name" value="Znf_GRF"/>
</dbReference>
<dbReference type="Pfam" id="PF13532">
    <property type="entry name" value="2OG-FeII_Oxy_2"/>
    <property type="match status" value="1"/>
</dbReference>
<dbReference type="GeneID" id="25978133"/>
<dbReference type="EMBL" id="GL630006">
    <property type="protein sequence ID" value="EFW99022.1"/>
    <property type="molecule type" value="Genomic_DNA"/>
</dbReference>
<keyword evidence="1" id="KW-0479">Metal-binding</keyword>
<proteinExistence type="predicted"/>
<gene>
    <name evidence="7" type="ORF">CMQ_4874</name>
</gene>
<dbReference type="HOGENOM" id="CLU_026011_0_0_1"/>
<dbReference type="STRING" id="655863.F0XUU3"/>
<dbReference type="SUPFAM" id="SSF51197">
    <property type="entry name" value="Clavaminate synthase-like"/>
    <property type="match status" value="1"/>
</dbReference>
<name>F0XUU3_GROCL</name>
<sequence>MDAFVTRKKRPADEPSTRLCNRPGIDDDDAPTEVKLALLASLLDGDMDQDVLLDVLLAHDGSVAAAAETLQRGPAAAAARRKRPRASSGAIQQTSLRGFATQSTQTKQVLQVQPLLSRRGRTLDLFDPVDVEAHTPCTLLHNFLPADTANALLHEMLAEAPSFATPRFQLFEQVVTSPHTMGFFVDDGLDVTSVPTSTTPYLYNGSRIDNVRPSTPQLAAVRPIVQAAVNTAVRQRIAARYPGGCKLRHQHPGPWCPNAAFVNCYSGPQQSVGWHSDQLTYLGPRAVIGSLSLGVTREFRISIHLPHNSLLVMHAEMQEQWKHCIAPTTSIDLHPIAGNKRINITYRHYRPEFHPNNTPQCRCRISAVLRVVMKKKDNYGRYFWMCHAGNIPDNPGCSFFQWAEFDDDGYPIWRHKPRVALEQTDSNKVN</sequence>
<protein>
    <submittedName>
        <fullName evidence="7">Cue domain containing protein</fullName>
    </submittedName>
</protein>
<dbReference type="OrthoDB" id="545910at2759"/>
<dbReference type="InterPro" id="IPR032854">
    <property type="entry name" value="ALKBH3"/>
</dbReference>
<keyword evidence="8" id="KW-1185">Reference proteome</keyword>
<dbReference type="PROSITE" id="PS51471">
    <property type="entry name" value="FE2OG_OXY"/>
    <property type="match status" value="1"/>
</dbReference>
<dbReference type="GO" id="GO:0051213">
    <property type="term" value="F:dioxygenase activity"/>
    <property type="evidence" value="ECO:0007669"/>
    <property type="project" value="InterPro"/>
</dbReference>
<dbReference type="PROSITE" id="PS51999">
    <property type="entry name" value="ZF_GRF"/>
    <property type="match status" value="1"/>
</dbReference>
<reference evidence="7 8" key="1">
    <citation type="journal article" date="2011" name="Proc. Natl. Acad. Sci. U.S.A.">
        <title>Genome and transcriptome analyses of the mountain pine beetle-fungal symbiont Grosmannia clavigera, a lodgepole pine pathogen.</title>
        <authorList>
            <person name="DiGuistini S."/>
            <person name="Wang Y."/>
            <person name="Liao N.Y."/>
            <person name="Taylor G."/>
            <person name="Tanguay P."/>
            <person name="Feau N."/>
            <person name="Henrissat B."/>
            <person name="Chan S.K."/>
            <person name="Hesse-Orce U."/>
            <person name="Alamouti S.M."/>
            <person name="Tsui C.K.M."/>
            <person name="Docking R.T."/>
            <person name="Levasseur A."/>
            <person name="Haridas S."/>
            <person name="Robertson G."/>
            <person name="Birol I."/>
            <person name="Holt R.A."/>
            <person name="Marra M.A."/>
            <person name="Hamelin R.C."/>
            <person name="Hirst M."/>
            <person name="Jones S.J.M."/>
            <person name="Bohlmann J."/>
            <person name="Breuil C."/>
        </authorList>
    </citation>
    <scope>NUCLEOTIDE SEQUENCE [LARGE SCALE GENOMIC DNA]</scope>
    <source>
        <strain evidence="8">kw1407 / UAMH 11150</strain>
    </source>
</reference>
<dbReference type="CDD" id="cd14279">
    <property type="entry name" value="CUE"/>
    <property type="match status" value="1"/>
</dbReference>
<evidence type="ECO:0000256" key="4">
    <source>
        <dbReference type="PROSITE-ProRule" id="PRU01343"/>
    </source>
</evidence>
<accession>F0XUU3</accession>
<evidence type="ECO:0000256" key="2">
    <source>
        <dbReference type="ARBA" id="ARBA00022771"/>
    </source>
</evidence>
<feature type="domain" description="Fe2OG dioxygenase" evidence="5">
    <location>
        <begin position="256"/>
        <end position="350"/>
    </location>
</feature>
<dbReference type="Gene3D" id="2.60.120.590">
    <property type="entry name" value="Alpha-ketoglutarate-dependent dioxygenase AlkB-like"/>
    <property type="match status" value="1"/>
</dbReference>
<evidence type="ECO:0000259" key="5">
    <source>
        <dbReference type="PROSITE" id="PS51471"/>
    </source>
</evidence>
<dbReference type="InterPro" id="IPR027450">
    <property type="entry name" value="AlkB-like"/>
</dbReference>
<dbReference type="InterPro" id="IPR037151">
    <property type="entry name" value="AlkB-like_sf"/>
</dbReference>
<evidence type="ECO:0000313" key="7">
    <source>
        <dbReference type="EMBL" id="EFW99022.1"/>
    </source>
</evidence>
<dbReference type="eggNOG" id="ENOG502QUQ4">
    <property type="taxonomic scope" value="Eukaryota"/>
</dbReference>
<dbReference type="PANTHER" id="PTHR31212">
    <property type="entry name" value="ALPHA-KETOGLUTARATE-DEPENDENT DIOXYGENASE ALKB HOMOLOG 3"/>
    <property type="match status" value="1"/>
</dbReference>
<dbReference type="AlphaFoldDB" id="F0XUU3"/>
<dbReference type="Proteomes" id="UP000007796">
    <property type="component" value="Unassembled WGS sequence"/>
</dbReference>
<keyword evidence="3" id="KW-0862">Zinc</keyword>
<dbReference type="GO" id="GO:0008270">
    <property type="term" value="F:zinc ion binding"/>
    <property type="evidence" value="ECO:0007669"/>
    <property type="project" value="UniProtKB-KW"/>
</dbReference>
<dbReference type="PANTHER" id="PTHR31212:SF4">
    <property type="entry name" value="ALPHA-KETOGLUTARATE-DEPENDENT DIOXYGENASE ALKB HOMOLOG 3"/>
    <property type="match status" value="1"/>
</dbReference>
<organism evidence="8">
    <name type="scientific">Grosmannia clavigera (strain kw1407 / UAMH 11150)</name>
    <name type="common">Blue stain fungus</name>
    <name type="synonym">Graphiocladiella clavigera</name>
    <dbReference type="NCBI Taxonomy" id="655863"/>
    <lineage>
        <taxon>Eukaryota</taxon>
        <taxon>Fungi</taxon>
        <taxon>Dikarya</taxon>
        <taxon>Ascomycota</taxon>
        <taxon>Pezizomycotina</taxon>
        <taxon>Sordariomycetes</taxon>
        <taxon>Sordariomycetidae</taxon>
        <taxon>Ophiostomatales</taxon>
        <taxon>Ophiostomataceae</taxon>
        <taxon>Leptographium</taxon>
    </lineage>
</organism>